<name>D9W9M3_9ACTN</name>
<sequence>MAEAFAASGATVACLCSSDKVYAEQAVAVARAAEGRRGGPGPAGRTAWDTSGRVRAGRGGRVRLRRL</sequence>
<dbReference type="GO" id="GO:0046872">
    <property type="term" value="F:metal ion binding"/>
    <property type="evidence" value="ECO:0007669"/>
    <property type="project" value="InterPro"/>
</dbReference>
<dbReference type="SUPFAM" id="SSF52242">
    <property type="entry name" value="Cobalamin (vitamin B12)-binding domain"/>
    <property type="match status" value="1"/>
</dbReference>
<reference evidence="2 3" key="1">
    <citation type="submission" date="2009-02" db="EMBL/GenBank/DDBJ databases">
        <title>Annotation of Streptomyces hygroscopicus strain ATCC 53653.</title>
        <authorList>
            <consortium name="The Broad Institute Genome Sequencing Platform"/>
            <consortium name="Broad Institute Microbial Sequencing Center"/>
            <person name="Fischbach M."/>
            <person name="Godfrey P."/>
            <person name="Ward D."/>
            <person name="Young S."/>
            <person name="Zeng Q."/>
            <person name="Koehrsen M."/>
            <person name="Alvarado L."/>
            <person name="Berlin A.M."/>
            <person name="Bochicchio J."/>
            <person name="Borenstein D."/>
            <person name="Chapman S.B."/>
            <person name="Chen Z."/>
            <person name="Engels R."/>
            <person name="Freedman E."/>
            <person name="Gellesch M."/>
            <person name="Goldberg J."/>
            <person name="Griggs A."/>
            <person name="Gujja S."/>
            <person name="Heilman E.R."/>
            <person name="Heiman D.I."/>
            <person name="Hepburn T.A."/>
            <person name="Howarth C."/>
            <person name="Jen D."/>
            <person name="Larson L."/>
            <person name="Lewis B."/>
            <person name="Mehta T."/>
            <person name="Park D."/>
            <person name="Pearson M."/>
            <person name="Richards J."/>
            <person name="Roberts A."/>
            <person name="Saif S."/>
            <person name="Shea T.D."/>
            <person name="Shenoy N."/>
            <person name="Sisk P."/>
            <person name="Stolte C."/>
            <person name="Sykes S.N."/>
            <person name="Thomson T."/>
            <person name="Walk T."/>
            <person name="White J."/>
            <person name="Yandava C."/>
            <person name="Straight P."/>
            <person name="Clardy J."/>
            <person name="Hung D."/>
            <person name="Kolter R."/>
            <person name="Mekalanos J."/>
            <person name="Walker S."/>
            <person name="Walsh C.T."/>
            <person name="Wieland-Brown L.C."/>
            <person name="Haas B."/>
            <person name="Nusbaum C."/>
            <person name="Birren B."/>
        </authorList>
    </citation>
    <scope>NUCLEOTIDE SEQUENCE [LARGE SCALE GENOMIC DNA]</scope>
    <source>
        <strain evidence="2 3">ATCC 53653</strain>
    </source>
</reference>
<evidence type="ECO:0000313" key="3">
    <source>
        <dbReference type="Proteomes" id="UP000003963"/>
    </source>
</evidence>
<evidence type="ECO:0000313" key="2">
    <source>
        <dbReference type="EMBL" id="EFL20711.1"/>
    </source>
</evidence>
<dbReference type="InterPro" id="IPR036724">
    <property type="entry name" value="Cobalamin-bd_sf"/>
</dbReference>
<dbReference type="GO" id="GO:0031419">
    <property type="term" value="F:cobalamin binding"/>
    <property type="evidence" value="ECO:0007669"/>
    <property type="project" value="InterPro"/>
</dbReference>
<accession>D9W9M3</accession>
<dbReference type="EMBL" id="GG657754">
    <property type="protein sequence ID" value="EFL20711.1"/>
    <property type="molecule type" value="Genomic_DNA"/>
</dbReference>
<dbReference type="Proteomes" id="UP000003963">
    <property type="component" value="Unassembled WGS sequence"/>
</dbReference>
<organism evidence="2 3">
    <name type="scientific">Streptomyces himastatinicus ATCC 53653</name>
    <dbReference type="NCBI Taxonomy" id="457427"/>
    <lineage>
        <taxon>Bacteria</taxon>
        <taxon>Bacillati</taxon>
        <taxon>Actinomycetota</taxon>
        <taxon>Actinomycetes</taxon>
        <taxon>Kitasatosporales</taxon>
        <taxon>Streptomycetaceae</taxon>
        <taxon>Streptomyces</taxon>
        <taxon>Streptomyces violaceusniger group</taxon>
    </lineage>
</organism>
<dbReference type="STRING" id="457427.SSOG_00423"/>
<dbReference type="AlphaFoldDB" id="D9W9M3"/>
<proteinExistence type="predicted"/>
<dbReference type="Gene3D" id="3.40.50.280">
    <property type="entry name" value="Cobalamin-binding domain"/>
    <property type="match status" value="1"/>
</dbReference>
<protein>
    <submittedName>
        <fullName evidence="2">Methylmalonyl-CoA mutase small subunit (MCM-beta)</fullName>
    </submittedName>
</protein>
<keyword evidence="3" id="KW-1185">Reference proteome</keyword>
<dbReference type="HOGENOM" id="CLU_2810595_0_0_11"/>
<evidence type="ECO:0000256" key="1">
    <source>
        <dbReference type="SAM" id="MobiDB-lite"/>
    </source>
</evidence>
<gene>
    <name evidence="2" type="ORF">SSOG_00423</name>
</gene>
<feature type="region of interest" description="Disordered" evidence="1">
    <location>
        <begin position="33"/>
        <end position="52"/>
    </location>
</feature>